<proteinExistence type="predicted"/>
<sequence>MTKQIACLSIAACVVVCLFTTARAGAQTLAVGKANEANRTNVVSAHADDVKFSTLNSFKAPAATTFTSPLGSQPDTTPAIGPDGDIYGMTTVGGEFGNGVIYRFDQDTHQYKVLHTFSAKNANGENEDGASPGNGLTPGPNGVFYGMAILGGANGNGTIFSITTTGKFNVLHTFSALDANGHNEDGVWPLRNIIIGSDGNLYGTTRTGGENTCLFTHGCGVAWTIDDKGKFTVIHQFTADEGHAASLTQGFDGYLYGCAVWPATSLPPGPLPSGILYRMTPWGTDFQVLYTFSQTDTSGQNMDGADCYEPLVETRPGIFYGAAYFGGTNGSGVVFRYSLDNPGVVGVVHDFSAVNSAGQNWDGAGPDGPLALGPHGTLYSNAEAGGANGNGVLFALKEDGRYEVLHTFSATNPTTGANSDGANADDGLVLDGNKLIGIAIYGGNGSPAGYNNSGGTLYELILDDRER</sequence>
<dbReference type="Proteomes" id="UP000515312">
    <property type="component" value="Chromosome"/>
</dbReference>
<dbReference type="RefSeq" id="WP_186742014.1">
    <property type="nucleotide sequence ID" value="NZ_CP060394.1"/>
</dbReference>
<dbReference type="NCBIfam" id="TIGR03803">
    <property type="entry name" value="Gloeo_Verruco"/>
    <property type="match status" value="6"/>
</dbReference>
<name>A0A7G8BFT5_9BACT</name>
<keyword evidence="3" id="KW-1185">Reference proteome</keyword>
<reference evidence="2 3" key="1">
    <citation type="submission" date="2020-08" db="EMBL/GenBank/DDBJ databases">
        <title>Edaphobacter telluris sp. nov. and Acidobacterium dinghuensis sp. nov., two acidobacteria isolated from forest soil.</title>
        <authorList>
            <person name="Fu J."/>
            <person name="Qiu L."/>
        </authorList>
    </citation>
    <scope>NUCLEOTIDE SEQUENCE [LARGE SCALE GENOMIC DNA]</scope>
    <source>
        <strain evidence="2">4Y35</strain>
    </source>
</reference>
<accession>A0A7G8BFT5</accession>
<dbReference type="KEGG" id="adin:H7849_20355"/>
<evidence type="ECO:0000256" key="1">
    <source>
        <dbReference type="SAM" id="SignalP"/>
    </source>
</evidence>
<feature type="chain" id="PRO_5028832894" evidence="1">
    <location>
        <begin position="27"/>
        <end position="467"/>
    </location>
</feature>
<dbReference type="AlphaFoldDB" id="A0A7G8BFT5"/>
<gene>
    <name evidence="2" type="ORF">H7849_20355</name>
</gene>
<feature type="signal peptide" evidence="1">
    <location>
        <begin position="1"/>
        <end position="26"/>
    </location>
</feature>
<evidence type="ECO:0000313" key="2">
    <source>
        <dbReference type="EMBL" id="QNI31405.1"/>
    </source>
</evidence>
<dbReference type="InterPro" id="IPR022519">
    <property type="entry name" value="Gloeo/Verruco_rpt"/>
</dbReference>
<evidence type="ECO:0000313" key="3">
    <source>
        <dbReference type="Proteomes" id="UP000515312"/>
    </source>
</evidence>
<dbReference type="EMBL" id="CP060394">
    <property type="protein sequence ID" value="QNI31405.1"/>
    <property type="molecule type" value="Genomic_DNA"/>
</dbReference>
<organism evidence="2 3">
    <name type="scientific">Alloacidobacterium dinghuense</name>
    <dbReference type="NCBI Taxonomy" id="2763107"/>
    <lineage>
        <taxon>Bacteria</taxon>
        <taxon>Pseudomonadati</taxon>
        <taxon>Acidobacteriota</taxon>
        <taxon>Terriglobia</taxon>
        <taxon>Terriglobales</taxon>
        <taxon>Acidobacteriaceae</taxon>
        <taxon>Alloacidobacterium</taxon>
    </lineage>
</organism>
<keyword evidence="1" id="KW-0732">Signal</keyword>
<protein>
    <submittedName>
        <fullName evidence="2">Uncharacterized protein</fullName>
    </submittedName>
</protein>